<dbReference type="Proteomes" id="UP000295264">
    <property type="component" value="Unassembled WGS sequence"/>
</dbReference>
<reference evidence="1 2" key="1">
    <citation type="journal article" date="2018" name="Genomics">
        <title>Molecular footprints of inshore aquatic adaptation in Indo-Pacific humpback dolphin (Sousa chinensis).</title>
        <authorList>
            <person name="Ming Y."/>
            <person name="Jian J."/>
            <person name="Yu F."/>
            <person name="Yu X."/>
            <person name="Wang J."/>
            <person name="Liu W."/>
        </authorList>
    </citation>
    <scope>NUCLEOTIDE SEQUENCE [LARGE SCALE GENOMIC DNA]</scope>
    <source>
        <strain evidence="1">MY-2018</strain>
        <tissue evidence="1">Skin</tissue>
    </source>
</reference>
<accession>A0A484GZR9</accession>
<comment type="caution">
    <text evidence="1">The sequence shown here is derived from an EMBL/GenBank/DDBJ whole genome shotgun (WGS) entry which is preliminary data.</text>
</comment>
<proteinExistence type="predicted"/>
<feature type="non-terminal residue" evidence="1">
    <location>
        <position position="81"/>
    </location>
</feature>
<feature type="non-terminal residue" evidence="1">
    <location>
        <position position="1"/>
    </location>
</feature>
<keyword evidence="2" id="KW-1185">Reference proteome</keyword>
<evidence type="ECO:0000313" key="1">
    <source>
        <dbReference type="EMBL" id="TEA40881.1"/>
    </source>
</evidence>
<sequence>PFAEAVLRKFITAKNVKWRRNSTGKWRINNTATTSYKKATLPIILNCTEKCGIFVNCTAQPGTAGPKEDFPTLHALFCMEE</sequence>
<evidence type="ECO:0000313" key="2">
    <source>
        <dbReference type="Proteomes" id="UP000295264"/>
    </source>
</evidence>
<dbReference type="AlphaFoldDB" id="A0A484GZR9"/>
<organism evidence="1 2">
    <name type="scientific">Sousa chinensis</name>
    <name type="common">Indo-pacific humpbacked dolphin</name>
    <name type="synonym">Steno chinensis</name>
    <dbReference type="NCBI Taxonomy" id="103600"/>
    <lineage>
        <taxon>Eukaryota</taxon>
        <taxon>Metazoa</taxon>
        <taxon>Chordata</taxon>
        <taxon>Craniata</taxon>
        <taxon>Vertebrata</taxon>
        <taxon>Euteleostomi</taxon>
        <taxon>Mammalia</taxon>
        <taxon>Eutheria</taxon>
        <taxon>Laurasiatheria</taxon>
        <taxon>Artiodactyla</taxon>
        <taxon>Whippomorpha</taxon>
        <taxon>Cetacea</taxon>
        <taxon>Odontoceti</taxon>
        <taxon>Delphinidae</taxon>
        <taxon>Sousa</taxon>
    </lineage>
</organism>
<protein>
    <submittedName>
        <fullName evidence="1">Uncharacterized protein</fullName>
    </submittedName>
</protein>
<dbReference type="EMBL" id="QWLN02002204">
    <property type="protein sequence ID" value="TEA40881.1"/>
    <property type="molecule type" value="Genomic_DNA"/>
</dbReference>
<name>A0A484GZR9_SOUCH</name>
<gene>
    <name evidence="1" type="ORF">DBR06_SOUSAS13310032</name>
</gene>